<dbReference type="EMBL" id="BMMS01000084">
    <property type="protein sequence ID" value="GGP01087.1"/>
    <property type="molecule type" value="Genomic_DNA"/>
</dbReference>
<comment type="caution">
    <text evidence="1">The sequence shown here is derived from an EMBL/GenBank/DDBJ whole genome shotgun (WGS) entry which is preliminary data.</text>
</comment>
<dbReference type="AlphaFoldDB" id="A0A917ZYZ3"/>
<sequence>MNRKLSAVSAFYQHAARHGVDLGELLTTWQPAGRHGSAWKPFLHHVTKASHRPGGQSR</sequence>
<dbReference type="Proteomes" id="UP000641932">
    <property type="component" value="Unassembled WGS sequence"/>
</dbReference>
<gene>
    <name evidence="1" type="ORF">GCM10012280_71230</name>
</gene>
<proteinExistence type="predicted"/>
<organism evidence="1 2">
    <name type="scientific">Wenjunlia tyrosinilytica</name>
    <dbReference type="NCBI Taxonomy" id="1544741"/>
    <lineage>
        <taxon>Bacteria</taxon>
        <taxon>Bacillati</taxon>
        <taxon>Actinomycetota</taxon>
        <taxon>Actinomycetes</taxon>
        <taxon>Kitasatosporales</taxon>
        <taxon>Streptomycetaceae</taxon>
        <taxon>Wenjunlia</taxon>
    </lineage>
</organism>
<name>A0A917ZYZ3_9ACTN</name>
<reference evidence="1" key="2">
    <citation type="submission" date="2020-09" db="EMBL/GenBank/DDBJ databases">
        <authorList>
            <person name="Sun Q."/>
            <person name="Zhou Y."/>
        </authorList>
    </citation>
    <scope>NUCLEOTIDE SEQUENCE</scope>
    <source>
        <strain evidence="1">CGMCC 4.7201</strain>
    </source>
</reference>
<evidence type="ECO:0000313" key="2">
    <source>
        <dbReference type="Proteomes" id="UP000641932"/>
    </source>
</evidence>
<accession>A0A917ZYZ3</accession>
<keyword evidence="2" id="KW-1185">Reference proteome</keyword>
<evidence type="ECO:0000313" key="1">
    <source>
        <dbReference type="EMBL" id="GGP01087.1"/>
    </source>
</evidence>
<reference evidence="1" key="1">
    <citation type="journal article" date="2014" name="Int. J. Syst. Evol. Microbiol.">
        <title>Complete genome sequence of Corynebacterium casei LMG S-19264T (=DSM 44701T), isolated from a smear-ripened cheese.</title>
        <authorList>
            <consortium name="US DOE Joint Genome Institute (JGI-PGF)"/>
            <person name="Walter F."/>
            <person name="Albersmeier A."/>
            <person name="Kalinowski J."/>
            <person name="Ruckert C."/>
        </authorList>
    </citation>
    <scope>NUCLEOTIDE SEQUENCE</scope>
    <source>
        <strain evidence="1">CGMCC 4.7201</strain>
    </source>
</reference>
<protein>
    <submittedName>
        <fullName evidence="1">Uncharacterized protein</fullName>
    </submittedName>
</protein>